<evidence type="ECO:0000259" key="4">
    <source>
        <dbReference type="PROSITE" id="PS50043"/>
    </source>
</evidence>
<protein>
    <submittedName>
        <fullName evidence="6">Two-component system, NarL family, response regulator DesR</fullName>
    </submittedName>
</protein>
<evidence type="ECO:0000313" key="6">
    <source>
        <dbReference type="EMBL" id="SCF18776.1"/>
    </source>
</evidence>
<name>A0A1C4YDR8_9ACTN</name>
<feature type="region of interest" description="Disordered" evidence="3">
    <location>
        <begin position="1"/>
        <end position="30"/>
    </location>
</feature>
<dbReference type="SMART" id="SM00448">
    <property type="entry name" value="REC"/>
    <property type="match status" value="1"/>
</dbReference>
<dbReference type="GO" id="GO:0003677">
    <property type="term" value="F:DNA binding"/>
    <property type="evidence" value="ECO:0007669"/>
    <property type="project" value="UniProtKB-KW"/>
</dbReference>
<dbReference type="Gene3D" id="3.40.50.2300">
    <property type="match status" value="1"/>
</dbReference>
<dbReference type="EMBL" id="LT607410">
    <property type="protein sequence ID" value="SCF18776.1"/>
    <property type="molecule type" value="Genomic_DNA"/>
</dbReference>
<dbReference type="GO" id="GO:0006355">
    <property type="term" value="P:regulation of DNA-templated transcription"/>
    <property type="evidence" value="ECO:0007669"/>
    <property type="project" value="InterPro"/>
</dbReference>
<evidence type="ECO:0000256" key="1">
    <source>
        <dbReference type="ARBA" id="ARBA00023125"/>
    </source>
</evidence>
<evidence type="ECO:0000313" key="7">
    <source>
        <dbReference type="Proteomes" id="UP000198228"/>
    </source>
</evidence>
<dbReference type="InterPro" id="IPR000792">
    <property type="entry name" value="Tscrpt_reg_LuxR_C"/>
</dbReference>
<dbReference type="PANTHER" id="PTHR43214:SF42">
    <property type="entry name" value="TRANSCRIPTIONAL REGULATORY PROTEIN DESR"/>
    <property type="match status" value="1"/>
</dbReference>
<dbReference type="GO" id="GO:0000160">
    <property type="term" value="P:phosphorelay signal transduction system"/>
    <property type="evidence" value="ECO:0007669"/>
    <property type="project" value="InterPro"/>
</dbReference>
<dbReference type="PROSITE" id="PS50110">
    <property type="entry name" value="RESPONSE_REGULATORY"/>
    <property type="match status" value="1"/>
</dbReference>
<dbReference type="InterPro" id="IPR039420">
    <property type="entry name" value="WalR-like"/>
</dbReference>
<dbReference type="PANTHER" id="PTHR43214">
    <property type="entry name" value="TWO-COMPONENT RESPONSE REGULATOR"/>
    <property type="match status" value="1"/>
</dbReference>
<feature type="domain" description="Response regulatory" evidence="5">
    <location>
        <begin position="36"/>
        <end position="151"/>
    </location>
</feature>
<dbReference type="Gene3D" id="1.10.10.10">
    <property type="entry name" value="Winged helix-like DNA-binding domain superfamily/Winged helix DNA-binding domain"/>
    <property type="match status" value="1"/>
</dbReference>
<keyword evidence="1" id="KW-0238">DNA-binding</keyword>
<dbReference type="InterPro" id="IPR001789">
    <property type="entry name" value="Sig_transdc_resp-reg_receiver"/>
</dbReference>
<evidence type="ECO:0000259" key="5">
    <source>
        <dbReference type="PROSITE" id="PS50110"/>
    </source>
</evidence>
<feature type="domain" description="HTH luxR-type" evidence="4">
    <location>
        <begin position="166"/>
        <end position="231"/>
    </location>
</feature>
<feature type="modified residue" description="4-aspartylphosphate" evidence="2">
    <location>
        <position position="87"/>
    </location>
</feature>
<dbReference type="InterPro" id="IPR036388">
    <property type="entry name" value="WH-like_DNA-bd_sf"/>
</dbReference>
<gene>
    <name evidence="6" type="ORF">GA0074696_3284</name>
</gene>
<keyword evidence="2" id="KW-0597">Phosphoprotein</keyword>
<sequence length="233" mass="24426">MAGRARGHSDPVDDVLDETAPGSTRPADVEGRPTVRVVVVGEPGLLRTAVAAVLAATPGFEVAGQCDPAEGVAEAVAAARPDLALVDLDAVRDASALTGRLHARSPECAVVVLTSRRTARVLRRALGARVRGVIAKDVPPEELIDHLRAIADGQLMIDSLTALAALDAAVNPLSEREREVAAAAARGLRTKEIAARLHLAPGTVRNHVSTLLRKTGGRSRWDAIQRAQDAGWI</sequence>
<dbReference type="SMART" id="SM00421">
    <property type="entry name" value="HTH_LUXR"/>
    <property type="match status" value="1"/>
</dbReference>
<proteinExistence type="predicted"/>
<dbReference type="SUPFAM" id="SSF52172">
    <property type="entry name" value="CheY-like"/>
    <property type="match status" value="1"/>
</dbReference>
<evidence type="ECO:0000256" key="2">
    <source>
        <dbReference type="PROSITE-ProRule" id="PRU00169"/>
    </source>
</evidence>
<dbReference type="AlphaFoldDB" id="A0A1C4YDR8"/>
<dbReference type="InterPro" id="IPR016032">
    <property type="entry name" value="Sig_transdc_resp-reg_C-effctor"/>
</dbReference>
<accession>A0A1C4YDR8</accession>
<organism evidence="6 7">
    <name type="scientific">Micromonospora purpureochromogenes</name>
    <dbReference type="NCBI Taxonomy" id="47872"/>
    <lineage>
        <taxon>Bacteria</taxon>
        <taxon>Bacillati</taxon>
        <taxon>Actinomycetota</taxon>
        <taxon>Actinomycetes</taxon>
        <taxon>Micromonosporales</taxon>
        <taxon>Micromonosporaceae</taxon>
        <taxon>Micromonospora</taxon>
    </lineage>
</organism>
<dbReference type="Pfam" id="PF00196">
    <property type="entry name" value="GerE"/>
    <property type="match status" value="1"/>
</dbReference>
<reference evidence="6 7" key="1">
    <citation type="submission" date="2016-06" db="EMBL/GenBank/DDBJ databases">
        <authorList>
            <person name="Kjaerup R.B."/>
            <person name="Dalgaard T.S."/>
            <person name="Juul-Madsen H.R."/>
        </authorList>
    </citation>
    <scope>NUCLEOTIDE SEQUENCE [LARGE SCALE GENOMIC DNA]</scope>
    <source>
        <strain evidence="6 7">DSM 43821</strain>
    </source>
</reference>
<dbReference type="Pfam" id="PF00072">
    <property type="entry name" value="Response_reg"/>
    <property type="match status" value="1"/>
</dbReference>
<dbReference type="Proteomes" id="UP000198228">
    <property type="component" value="Chromosome I"/>
</dbReference>
<dbReference type="InterPro" id="IPR011006">
    <property type="entry name" value="CheY-like_superfamily"/>
</dbReference>
<evidence type="ECO:0000256" key="3">
    <source>
        <dbReference type="SAM" id="MobiDB-lite"/>
    </source>
</evidence>
<dbReference type="SUPFAM" id="SSF46894">
    <property type="entry name" value="C-terminal effector domain of the bipartite response regulators"/>
    <property type="match status" value="1"/>
</dbReference>
<dbReference type="PRINTS" id="PR00038">
    <property type="entry name" value="HTHLUXR"/>
</dbReference>
<dbReference type="PROSITE" id="PS50043">
    <property type="entry name" value="HTH_LUXR_2"/>
    <property type="match status" value="1"/>
</dbReference>